<dbReference type="OrthoDB" id="5422795at2759"/>
<accession>A0A8B8FVF7</accession>
<evidence type="ECO:0000259" key="7">
    <source>
        <dbReference type="Pfam" id="PF00370"/>
    </source>
</evidence>
<keyword evidence="5" id="KW-0067">ATP-binding</keyword>
<keyword evidence="2" id="KW-0808">Transferase</keyword>
<dbReference type="Proteomes" id="UP000694846">
    <property type="component" value="Unplaced"/>
</dbReference>
<keyword evidence="4" id="KW-0418">Kinase</keyword>
<organism evidence="9 10">
    <name type="scientific">Sipha flava</name>
    <name type="common">yellow sugarcane aphid</name>
    <dbReference type="NCBI Taxonomy" id="143950"/>
    <lineage>
        <taxon>Eukaryota</taxon>
        <taxon>Metazoa</taxon>
        <taxon>Ecdysozoa</taxon>
        <taxon>Arthropoda</taxon>
        <taxon>Hexapoda</taxon>
        <taxon>Insecta</taxon>
        <taxon>Pterygota</taxon>
        <taxon>Neoptera</taxon>
        <taxon>Paraneoptera</taxon>
        <taxon>Hemiptera</taxon>
        <taxon>Sternorrhyncha</taxon>
        <taxon>Aphidomorpha</taxon>
        <taxon>Aphidoidea</taxon>
        <taxon>Aphididae</taxon>
        <taxon>Sipha</taxon>
    </lineage>
</organism>
<evidence type="ECO:0000256" key="1">
    <source>
        <dbReference type="ARBA" id="ARBA00009156"/>
    </source>
</evidence>
<keyword evidence="3" id="KW-0547">Nucleotide-binding</keyword>
<sequence>MAAVGAIVVNTNDACFYTFRTNSTCVVSSHRVPVFNLATSRDGWAEQNPMALLEAVRQCVDRTVTAGQVMGIPVATVGIANHPGSVVAWNRRTGAALCNLILWSDHRTATMVERYSWSYGKYRFQTTCGLPFSTCFAAFTIKWLIDNDVCVSEAYKNGNCYFGTVDTWLLWNLTGGLKNGVFATDTTNAANTFLMNINSLRWDKKLLKFFGITIDCLPTIKSSCNVYGRFADGPLKDTIISAVMGNRQAALIGHRCFKRGSTKITLDDAGSVFYVTDETKIFSDNGLMTTIAYHLDVKPVYALEGKIALAGKSIKWTKKQFNIEDKDCQKKNPFSMYFVPAFHGLYAPHWQPMARCALVGMNQYTYRESILKAAMESVSFQSQDILEAMRLDSKAPLDHLKVDGYLSTNKTIMQSLSNITNARVEVATNNEMAELGVAMAAGYTAEINVWNALCMPEDVGKTYESKMKVDEREKRIYGWKKALRSSFNWIGFKKPADYLWTVAPVATAGILLLGMYLITK</sequence>
<evidence type="ECO:0000259" key="8">
    <source>
        <dbReference type="Pfam" id="PF02782"/>
    </source>
</evidence>
<dbReference type="SUPFAM" id="SSF53067">
    <property type="entry name" value="Actin-like ATPase domain"/>
    <property type="match status" value="2"/>
</dbReference>
<dbReference type="Gene3D" id="3.30.420.40">
    <property type="match status" value="2"/>
</dbReference>
<protein>
    <submittedName>
        <fullName evidence="10">Glycerol kinase-like</fullName>
    </submittedName>
</protein>
<dbReference type="GeneID" id="112686432"/>
<evidence type="ECO:0000256" key="2">
    <source>
        <dbReference type="ARBA" id="ARBA00022679"/>
    </source>
</evidence>
<dbReference type="PANTHER" id="PTHR10196:SF69">
    <property type="entry name" value="GLYCEROL KINASE"/>
    <property type="match status" value="1"/>
</dbReference>
<dbReference type="GO" id="GO:0005739">
    <property type="term" value="C:mitochondrion"/>
    <property type="evidence" value="ECO:0007669"/>
    <property type="project" value="TreeGrafter"/>
</dbReference>
<dbReference type="InterPro" id="IPR043129">
    <property type="entry name" value="ATPase_NBD"/>
</dbReference>
<keyword evidence="6" id="KW-0812">Transmembrane</keyword>
<dbReference type="InterPro" id="IPR018485">
    <property type="entry name" value="FGGY_C"/>
</dbReference>
<dbReference type="InterPro" id="IPR018484">
    <property type="entry name" value="FGGY_N"/>
</dbReference>
<dbReference type="AlphaFoldDB" id="A0A8B8FVF7"/>
<dbReference type="GO" id="GO:0046167">
    <property type="term" value="P:glycerol-3-phosphate biosynthetic process"/>
    <property type="evidence" value="ECO:0007669"/>
    <property type="project" value="TreeGrafter"/>
</dbReference>
<gene>
    <name evidence="10" type="primary">LOC112686432</name>
</gene>
<evidence type="ECO:0000313" key="9">
    <source>
        <dbReference type="Proteomes" id="UP000694846"/>
    </source>
</evidence>
<feature type="domain" description="Carbohydrate kinase FGGY C-terminal" evidence="8">
    <location>
        <begin position="270"/>
        <end position="444"/>
    </location>
</feature>
<dbReference type="InterPro" id="IPR000577">
    <property type="entry name" value="Carb_kinase_FGGY"/>
</dbReference>
<dbReference type="PIRSF" id="PIRSF000538">
    <property type="entry name" value="GlpK"/>
    <property type="match status" value="1"/>
</dbReference>
<dbReference type="GO" id="GO:0005524">
    <property type="term" value="F:ATP binding"/>
    <property type="evidence" value="ECO:0007669"/>
    <property type="project" value="UniProtKB-KW"/>
</dbReference>
<evidence type="ECO:0000256" key="3">
    <source>
        <dbReference type="ARBA" id="ARBA00022741"/>
    </source>
</evidence>
<dbReference type="PANTHER" id="PTHR10196">
    <property type="entry name" value="SUGAR KINASE"/>
    <property type="match status" value="1"/>
</dbReference>
<evidence type="ECO:0000256" key="6">
    <source>
        <dbReference type="SAM" id="Phobius"/>
    </source>
</evidence>
<proteinExistence type="inferred from homology"/>
<name>A0A8B8FVF7_9HEMI</name>
<dbReference type="Pfam" id="PF02782">
    <property type="entry name" value="FGGY_C"/>
    <property type="match status" value="1"/>
</dbReference>
<evidence type="ECO:0000256" key="4">
    <source>
        <dbReference type="ARBA" id="ARBA00022777"/>
    </source>
</evidence>
<evidence type="ECO:0000256" key="5">
    <source>
        <dbReference type="ARBA" id="ARBA00022840"/>
    </source>
</evidence>
<keyword evidence="6" id="KW-0472">Membrane</keyword>
<evidence type="ECO:0000313" key="10">
    <source>
        <dbReference type="RefSeq" id="XP_025414478.1"/>
    </source>
</evidence>
<dbReference type="GO" id="GO:0004370">
    <property type="term" value="F:glycerol kinase activity"/>
    <property type="evidence" value="ECO:0007669"/>
    <property type="project" value="TreeGrafter"/>
</dbReference>
<feature type="domain" description="Carbohydrate kinase FGGY N-terminal" evidence="7">
    <location>
        <begin position="26"/>
        <end position="252"/>
    </location>
</feature>
<feature type="transmembrane region" description="Helical" evidence="6">
    <location>
        <begin position="498"/>
        <end position="518"/>
    </location>
</feature>
<dbReference type="RefSeq" id="XP_025414478.1">
    <property type="nucleotide sequence ID" value="XM_025558693.1"/>
</dbReference>
<reference evidence="10" key="1">
    <citation type="submission" date="2025-08" db="UniProtKB">
        <authorList>
            <consortium name="RefSeq"/>
        </authorList>
    </citation>
    <scope>IDENTIFICATION</scope>
    <source>
        <tissue evidence="10">Whole body</tissue>
    </source>
</reference>
<dbReference type="GO" id="GO:0006641">
    <property type="term" value="P:triglyceride metabolic process"/>
    <property type="evidence" value="ECO:0007669"/>
    <property type="project" value="TreeGrafter"/>
</dbReference>
<keyword evidence="6" id="KW-1133">Transmembrane helix</keyword>
<dbReference type="GO" id="GO:0006071">
    <property type="term" value="P:glycerol metabolic process"/>
    <property type="evidence" value="ECO:0007669"/>
    <property type="project" value="TreeGrafter"/>
</dbReference>
<comment type="similarity">
    <text evidence="1">Belongs to the FGGY kinase family.</text>
</comment>
<keyword evidence="9" id="KW-1185">Reference proteome</keyword>
<dbReference type="Pfam" id="PF00370">
    <property type="entry name" value="FGGY_N"/>
    <property type="match status" value="1"/>
</dbReference>